<dbReference type="EMBL" id="BAABME010003675">
    <property type="protein sequence ID" value="GAA0159739.1"/>
    <property type="molecule type" value="Genomic_DNA"/>
</dbReference>
<proteinExistence type="predicted"/>
<dbReference type="AlphaFoldDB" id="A0AAV3Q6P6"/>
<evidence type="ECO:0000256" key="1">
    <source>
        <dbReference type="SAM" id="MobiDB-lite"/>
    </source>
</evidence>
<sequence>MDQLPHLREETPAVSSFVWEETYTHTSPVRTNNEPLTGQRSHQEAPVPDVAAPAETMDVVASLQGVLNTLVSGCLGLPKDRDPTWRCSVANKTPVANKIRRQSLRYTLFDGVLYLRSFQGLLLKCVTRKGVGGPSSENEEQSSSGWSSDTTVPERSLSMACKEQDVPFPMGSLSGLKSSNLPPLSPTDVRNPPLPSHLSVLLQQGLLSGKMAGRSSQGT</sequence>
<protein>
    <submittedName>
        <fullName evidence="2">Uncharacterized protein</fullName>
    </submittedName>
</protein>
<keyword evidence="3" id="KW-1185">Reference proteome</keyword>
<name>A0AAV3Q6P6_LITER</name>
<gene>
    <name evidence="2" type="ORF">LIER_16447</name>
</gene>
<evidence type="ECO:0000313" key="3">
    <source>
        <dbReference type="Proteomes" id="UP001454036"/>
    </source>
</evidence>
<reference evidence="2 3" key="1">
    <citation type="submission" date="2024-01" db="EMBL/GenBank/DDBJ databases">
        <title>The complete chloroplast genome sequence of Lithospermum erythrorhizon: insights into the phylogenetic relationship among Boraginaceae species and the maternal lineages of purple gromwells.</title>
        <authorList>
            <person name="Okada T."/>
            <person name="Watanabe K."/>
        </authorList>
    </citation>
    <scope>NUCLEOTIDE SEQUENCE [LARGE SCALE GENOMIC DNA]</scope>
</reference>
<dbReference type="Proteomes" id="UP001454036">
    <property type="component" value="Unassembled WGS sequence"/>
</dbReference>
<organism evidence="2 3">
    <name type="scientific">Lithospermum erythrorhizon</name>
    <name type="common">Purple gromwell</name>
    <name type="synonym">Lithospermum officinale var. erythrorhizon</name>
    <dbReference type="NCBI Taxonomy" id="34254"/>
    <lineage>
        <taxon>Eukaryota</taxon>
        <taxon>Viridiplantae</taxon>
        <taxon>Streptophyta</taxon>
        <taxon>Embryophyta</taxon>
        <taxon>Tracheophyta</taxon>
        <taxon>Spermatophyta</taxon>
        <taxon>Magnoliopsida</taxon>
        <taxon>eudicotyledons</taxon>
        <taxon>Gunneridae</taxon>
        <taxon>Pentapetalae</taxon>
        <taxon>asterids</taxon>
        <taxon>lamiids</taxon>
        <taxon>Boraginales</taxon>
        <taxon>Boraginaceae</taxon>
        <taxon>Boraginoideae</taxon>
        <taxon>Lithospermeae</taxon>
        <taxon>Lithospermum</taxon>
    </lineage>
</organism>
<feature type="compositionally biased region" description="Polar residues" evidence="1">
    <location>
        <begin position="141"/>
        <end position="153"/>
    </location>
</feature>
<accession>A0AAV3Q6P6</accession>
<feature type="region of interest" description="Disordered" evidence="1">
    <location>
        <begin position="24"/>
        <end position="45"/>
    </location>
</feature>
<comment type="caution">
    <text evidence="2">The sequence shown here is derived from an EMBL/GenBank/DDBJ whole genome shotgun (WGS) entry which is preliminary data.</text>
</comment>
<feature type="compositionally biased region" description="Polar residues" evidence="1">
    <location>
        <begin position="24"/>
        <end position="40"/>
    </location>
</feature>
<evidence type="ECO:0000313" key="2">
    <source>
        <dbReference type="EMBL" id="GAA0159739.1"/>
    </source>
</evidence>
<feature type="region of interest" description="Disordered" evidence="1">
    <location>
        <begin position="129"/>
        <end position="196"/>
    </location>
</feature>